<evidence type="ECO:0000313" key="2">
    <source>
        <dbReference type="Proteomes" id="UP001500751"/>
    </source>
</evidence>
<keyword evidence="1" id="KW-0547">Nucleotide-binding</keyword>
<name>A0ABP5GPM1_9ACTN</name>
<sequence>MVTTTAVGPLAADDAIQLTTLAGWRRFIGPELPPPQLLARAQWIALDDAGRSAYDEARIEHHAQLGVVFTPTMRKVTSEGRRLTYLNRHAVSGRFGLIVSGPARTGKTTALTQMAKTVEIAHRQRWPQRPEDIPVLYITVPPAATARMIAAEFARFLGLPVIRRLNVTDIVEAVCGVCLDAHTVMVGVDEIHNLALNTRTGAEASDMLKYFSERIPATFVYAGIDIARAGLLSGTRGEQIAGRFAQINTGPFPRTSDWVNLIAALEGSLRLHRHTAETLVGLADYLHHRTTGMIGSLLRLIRSAAVQAVLDGTERITRRHLDAIEIDIAAQAATERKPRAART</sequence>
<keyword evidence="1" id="KW-0067">ATP-binding</keyword>
<protein>
    <submittedName>
        <fullName evidence="1">ATP-binding protein</fullName>
    </submittedName>
</protein>
<reference evidence="2" key="1">
    <citation type="journal article" date="2019" name="Int. J. Syst. Evol. Microbiol.">
        <title>The Global Catalogue of Microorganisms (GCM) 10K type strain sequencing project: providing services to taxonomists for standard genome sequencing and annotation.</title>
        <authorList>
            <consortium name="The Broad Institute Genomics Platform"/>
            <consortium name="The Broad Institute Genome Sequencing Center for Infectious Disease"/>
            <person name="Wu L."/>
            <person name="Ma J."/>
        </authorList>
    </citation>
    <scope>NUCLEOTIDE SEQUENCE [LARGE SCALE GENOMIC DNA]</scope>
    <source>
        <strain evidence="2">JCM 16014</strain>
    </source>
</reference>
<gene>
    <name evidence="1" type="ORF">GCM10009839_59170</name>
</gene>
<comment type="caution">
    <text evidence="1">The sequence shown here is derived from an EMBL/GenBank/DDBJ whole genome shotgun (WGS) entry which is preliminary data.</text>
</comment>
<dbReference type="Gene3D" id="3.40.50.300">
    <property type="entry name" value="P-loop containing nucleotide triphosphate hydrolases"/>
    <property type="match status" value="1"/>
</dbReference>
<organism evidence="1 2">
    <name type="scientific">Catenulispora yoronensis</name>
    <dbReference type="NCBI Taxonomy" id="450799"/>
    <lineage>
        <taxon>Bacteria</taxon>
        <taxon>Bacillati</taxon>
        <taxon>Actinomycetota</taxon>
        <taxon>Actinomycetes</taxon>
        <taxon>Catenulisporales</taxon>
        <taxon>Catenulisporaceae</taxon>
        <taxon>Catenulispora</taxon>
    </lineage>
</organism>
<dbReference type="InterPro" id="IPR027417">
    <property type="entry name" value="P-loop_NTPase"/>
</dbReference>
<dbReference type="InterPro" id="IPR008868">
    <property type="entry name" value="TniB"/>
</dbReference>
<dbReference type="RefSeq" id="WP_344668951.1">
    <property type="nucleotide sequence ID" value="NZ_BAAAQN010000041.1"/>
</dbReference>
<dbReference type="EMBL" id="BAAAQN010000041">
    <property type="protein sequence ID" value="GAA2046733.1"/>
    <property type="molecule type" value="Genomic_DNA"/>
</dbReference>
<evidence type="ECO:0000313" key="1">
    <source>
        <dbReference type="EMBL" id="GAA2046733.1"/>
    </source>
</evidence>
<proteinExistence type="predicted"/>
<dbReference type="GO" id="GO:0005524">
    <property type="term" value="F:ATP binding"/>
    <property type="evidence" value="ECO:0007669"/>
    <property type="project" value="UniProtKB-KW"/>
</dbReference>
<dbReference type="SUPFAM" id="SSF52540">
    <property type="entry name" value="P-loop containing nucleoside triphosphate hydrolases"/>
    <property type="match status" value="1"/>
</dbReference>
<keyword evidence="2" id="KW-1185">Reference proteome</keyword>
<accession>A0ABP5GPM1</accession>
<dbReference type="Proteomes" id="UP001500751">
    <property type="component" value="Unassembled WGS sequence"/>
</dbReference>
<dbReference type="Pfam" id="PF05621">
    <property type="entry name" value="TniB"/>
    <property type="match status" value="1"/>
</dbReference>